<accession>A0A6V7PX62</accession>
<feature type="compositionally biased region" description="Basic and acidic residues" evidence="1">
    <location>
        <begin position="185"/>
        <end position="201"/>
    </location>
</feature>
<name>A0A6V7PX62_ANACO</name>
<feature type="region of interest" description="Disordered" evidence="1">
    <location>
        <begin position="486"/>
        <end position="524"/>
    </location>
</feature>
<organism evidence="2">
    <name type="scientific">Ananas comosus var. bracteatus</name>
    <name type="common">red pineapple</name>
    <dbReference type="NCBI Taxonomy" id="296719"/>
    <lineage>
        <taxon>Eukaryota</taxon>
        <taxon>Viridiplantae</taxon>
        <taxon>Streptophyta</taxon>
        <taxon>Embryophyta</taxon>
        <taxon>Tracheophyta</taxon>
        <taxon>Spermatophyta</taxon>
        <taxon>Magnoliopsida</taxon>
        <taxon>Liliopsida</taxon>
        <taxon>Poales</taxon>
        <taxon>Bromeliaceae</taxon>
        <taxon>Bromelioideae</taxon>
        <taxon>Ananas</taxon>
    </lineage>
</organism>
<sequence length="524" mass="56351">MNRAMQHGGRPARAKVYVPYTEEYLRRVDLRRNALLADVIQPANLGPDPISTIKSALASRFGGYNDDFAVARHRDRHFAIFLPEWVPAEVLSRREVLTLNGFWLRCFPWGQYRDARPHRVHYRAWIRLINLPFEIWTVPRVAALHSTKFVGDRRRRVFPGYGPSGEVGETRRWRRSGTPAPPRNARGEAAGDRNDGQHAGDADEQADEAMDDASGELEDVEPLPPSLGAPRASPVPRGPRGIHFSAPVACGRAVAGRGHRDATGCCGAGSQKPRARASRQVERDTTPAVYTKKVVSRSGVSKPVLRASASSSASYSSLAPRPPRVENSTYCVVGGTEAFFISGQASFLAPKQVCKSDWSKAQVSLLSTRAGLSVSLELGPNSGFRVGIVDLVRDQPLRWVALLTLNSGPAPFLPKSGAGLLYPPSGEVEAFHGKRAPQLFLAGGGEDASEGLHSATGSPPAGLLRLDTATSAVCLSLIQHQSTPVGCAELGRDGEGGIKSSLRGPPRSGSGDSREDSSSSRKRG</sequence>
<feature type="compositionally biased region" description="Acidic residues" evidence="1">
    <location>
        <begin position="202"/>
        <end position="221"/>
    </location>
</feature>
<evidence type="ECO:0000313" key="2">
    <source>
        <dbReference type="EMBL" id="CAD1835534.1"/>
    </source>
</evidence>
<feature type="region of interest" description="Disordered" evidence="1">
    <location>
        <begin position="260"/>
        <end position="285"/>
    </location>
</feature>
<feature type="region of interest" description="Disordered" evidence="1">
    <location>
        <begin position="160"/>
        <end position="238"/>
    </location>
</feature>
<evidence type="ECO:0000256" key="1">
    <source>
        <dbReference type="SAM" id="MobiDB-lite"/>
    </source>
</evidence>
<feature type="compositionally biased region" description="Basic and acidic residues" evidence="1">
    <location>
        <begin position="512"/>
        <end position="524"/>
    </location>
</feature>
<proteinExistence type="predicted"/>
<dbReference type="AlphaFoldDB" id="A0A6V7PX62"/>
<feature type="compositionally biased region" description="Low complexity" evidence="1">
    <location>
        <begin position="500"/>
        <end position="511"/>
    </location>
</feature>
<evidence type="ECO:0008006" key="3">
    <source>
        <dbReference type="Google" id="ProtNLM"/>
    </source>
</evidence>
<reference evidence="2" key="1">
    <citation type="submission" date="2020-07" db="EMBL/GenBank/DDBJ databases">
        <authorList>
            <person name="Lin J."/>
        </authorList>
    </citation>
    <scope>NUCLEOTIDE SEQUENCE</scope>
</reference>
<protein>
    <recommendedName>
        <fullName evidence="3">DUF4283 domain-containing protein</fullName>
    </recommendedName>
</protein>
<dbReference type="EMBL" id="LR862153">
    <property type="protein sequence ID" value="CAD1835534.1"/>
    <property type="molecule type" value="Genomic_DNA"/>
</dbReference>
<gene>
    <name evidence="2" type="ORF">CB5_LOCUS18745</name>
</gene>